<organism evidence="1 2">
    <name type="scientific">Pristionchus entomophagus</name>
    <dbReference type="NCBI Taxonomy" id="358040"/>
    <lineage>
        <taxon>Eukaryota</taxon>
        <taxon>Metazoa</taxon>
        <taxon>Ecdysozoa</taxon>
        <taxon>Nematoda</taxon>
        <taxon>Chromadorea</taxon>
        <taxon>Rhabditida</taxon>
        <taxon>Rhabditina</taxon>
        <taxon>Diplogasteromorpha</taxon>
        <taxon>Diplogasteroidea</taxon>
        <taxon>Neodiplogasteridae</taxon>
        <taxon>Pristionchus</taxon>
    </lineage>
</organism>
<sequence>MHFCKSYNSMFNNDTDYFHDPFGQSDYVVLQHMHCISEWHNSTTYRKNFNSTRSTSASSLSTPCSLSSARRKIEHFLTLFNQCVEMEADDRVWRKLFAGFKMLLIAMNQVNKSRMALRLNDHFMRAADRIMERIGDWREHREDEGTTRLRSMLFIIMLGANSFDTIHKIYEESQMFLDEEDPRRRAVIFAYKMRGQDKQEDRKKEWESAGGADPRKEDPKLDKLIAKYGGWREHWIYALCSGRDPETAGRILRKSINGDYTPREILAGFRAAVEDFYDMRVGAREAFKVYGRLGRRGTVAVPDRIVALS</sequence>
<dbReference type="Proteomes" id="UP001432027">
    <property type="component" value="Unassembled WGS sequence"/>
</dbReference>
<keyword evidence="2" id="KW-1185">Reference proteome</keyword>
<protein>
    <submittedName>
        <fullName evidence="1">Uncharacterized protein</fullName>
    </submittedName>
</protein>
<feature type="non-terminal residue" evidence="1">
    <location>
        <position position="309"/>
    </location>
</feature>
<dbReference type="AlphaFoldDB" id="A0AAV5SX05"/>
<name>A0AAV5SX05_9BILA</name>
<evidence type="ECO:0000313" key="1">
    <source>
        <dbReference type="EMBL" id="GMS87307.1"/>
    </source>
</evidence>
<gene>
    <name evidence="1" type="ORF">PENTCL1PPCAC_9482</name>
</gene>
<proteinExistence type="predicted"/>
<dbReference type="EMBL" id="BTSX01000003">
    <property type="protein sequence ID" value="GMS87307.1"/>
    <property type="molecule type" value="Genomic_DNA"/>
</dbReference>
<dbReference type="Gene3D" id="1.25.50.20">
    <property type="match status" value="1"/>
</dbReference>
<evidence type="ECO:0000313" key="2">
    <source>
        <dbReference type="Proteomes" id="UP001432027"/>
    </source>
</evidence>
<reference evidence="1" key="1">
    <citation type="submission" date="2023-10" db="EMBL/GenBank/DDBJ databases">
        <title>Genome assembly of Pristionchus species.</title>
        <authorList>
            <person name="Yoshida K."/>
            <person name="Sommer R.J."/>
        </authorList>
    </citation>
    <scope>NUCLEOTIDE SEQUENCE</scope>
    <source>
        <strain evidence="1">RS0144</strain>
    </source>
</reference>
<accession>A0AAV5SX05</accession>
<comment type="caution">
    <text evidence="1">The sequence shown here is derived from an EMBL/GenBank/DDBJ whole genome shotgun (WGS) entry which is preliminary data.</text>
</comment>